<gene>
    <name evidence="1" type="ORF">Q4521_20945</name>
</gene>
<name>A0AAW7XEI8_9GAMM</name>
<dbReference type="RefSeq" id="WP_303494289.1">
    <property type="nucleotide sequence ID" value="NZ_JAUOPB010000076.1"/>
</dbReference>
<dbReference type="AlphaFoldDB" id="A0AAW7XEI8"/>
<feature type="non-terminal residue" evidence="1">
    <location>
        <position position="1"/>
    </location>
</feature>
<dbReference type="InterPro" id="IPR013780">
    <property type="entry name" value="Glyco_hydro_b"/>
</dbReference>
<proteinExistence type="predicted"/>
<reference evidence="1" key="1">
    <citation type="submission" date="2023-07" db="EMBL/GenBank/DDBJ databases">
        <title>Genome content predicts the carbon catabolic preferences of heterotrophic bacteria.</title>
        <authorList>
            <person name="Gralka M."/>
        </authorList>
    </citation>
    <scope>NUCLEOTIDE SEQUENCE</scope>
    <source>
        <strain evidence="1">I3M17_2</strain>
    </source>
</reference>
<evidence type="ECO:0000313" key="2">
    <source>
        <dbReference type="Proteomes" id="UP001169760"/>
    </source>
</evidence>
<protein>
    <submittedName>
        <fullName evidence="1">Uncharacterized protein</fullName>
    </submittedName>
</protein>
<dbReference type="Gene3D" id="2.60.40.1180">
    <property type="entry name" value="Golgi alpha-mannosidase II"/>
    <property type="match status" value="1"/>
</dbReference>
<dbReference type="EMBL" id="JAUOPB010000076">
    <property type="protein sequence ID" value="MDO6424963.1"/>
    <property type="molecule type" value="Genomic_DNA"/>
</dbReference>
<organism evidence="1 2">
    <name type="scientific">Saccharophagus degradans</name>
    <dbReference type="NCBI Taxonomy" id="86304"/>
    <lineage>
        <taxon>Bacteria</taxon>
        <taxon>Pseudomonadati</taxon>
        <taxon>Pseudomonadota</taxon>
        <taxon>Gammaproteobacteria</taxon>
        <taxon>Cellvibrionales</taxon>
        <taxon>Cellvibrionaceae</taxon>
        <taxon>Saccharophagus</taxon>
    </lineage>
</organism>
<accession>A0AAW7XEI8</accession>
<dbReference type="Proteomes" id="UP001169760">
    <property type="component" value="Unassembled WGS sequence"/>
</dbReference>
<evidence type="ECO:0000313" key="1">
    <source>
        <dbReference type="EMBL" id="MDO6424963.1"/>
    </source>
</evidence>
<sequence length="82" mass="9506">TKGRYSLRHFTLTGKEGKLTIKQHKSGSFITSYETFKINLIGLPFEIKTIKIDSEEISFEDLKLTHRTFEITKNFNQLQVIG</sequence>
<comment type="caution">
    <text evidence="1">The sequence shown here is derived from an EMBL/GenBank/DDBJ whole genome shotgun (WGS) entry which is preliminary data.</text>
</comment>